<keyword evidence="6" id="KW-0964">Secreted</keyword>
<comment type="pathway">
    <text evidence="2">Glycan metabolism; pectin degradation; 2-dehydro-3-deoxy-D-gluconate from pectin: step 1/5.</text>
</comment>
<dbReference type="FunFam" id="2.160.20.10:FF:000001">
    <property type="entry name" value="Pectinesterase"/>
    <property type="match status" value="2"/>
</dbReference>
<keyword evidence="7" id="KW-0378">Hydrolase</keyword>
<evidence type="ECO:0000256" key="11">
    <source>
        <dbReference type="ARBA" id="ARBA00047928"/>
    </source>
</evidence>
<evidence type="ECO:0000256" key="12">
    <source>
        <dbReference type="ARBA" id="ARBA00057335"/>
    </source>
</evidence>
<dbReference type="NCBIfam" id="TIGR01614">
    <property type="entry name" value="PME_inhib"/>
    <property type="match status" value="3"/>
</dbReference>
<keyword evidence="14" id="KW-1133">Transmembrane helix</keyword>
<dbReference type="Pfam" id="PF01095">
    <property type="entry name" value="Pectinesterase"/>
    <property type="match status" value="2"/>
</dbReference>
<dbReference type="Gene3D" id="1.20.140.40">
    <property type="entry name" value="Invertase/pectin methylesterase inhibitor family protein"/>
    <property type="match status" value="3"/>
</dbReference>
<evidence type="ECO:0000256" key="10">
    <source>
        <dbReference type="ARBA" id="ARBA00023180"/>
    </source>
</evidence>
<reference evidence="16 17" key="1">
    <citation type="journal article" date="2018" name="Sci. Data">
        <title>The draft genome sequence of cork oak.</title>
        <authorList>
            <person name="Ramos A.M."/>
            <person name="Usie A."/>
            <person name="Barbosa P."/>
            <person name="Barros P.M."/>
            <person name="Capote T."/>
            <person name="Chaves I."/>
            <person name="Simoes F."/>
            <person name="Abreu I."/>
            <person name="Carrasquinho I."/>
            <person name="Faro C."/>
            <person name="Guimaraes J.B."/>
            <person name="Mendonca D."/>
            <person name="Nobrega F."/>
            <person name="Rodrigues L."/>
            <person name="Saibo N.J.M."/>
            <person name="Varela M.C."/>
            <person name="Egas C."/>
            <person name="Matos J."/>
            <person name="Miguel C.M."/>
            <person name="Oliveira M.M."/>
            <person name="Ricardo C.P."/>
            <person name="Goncalves S."/>
        </authorList>
    </citation>
    <scope>NUCLEOTIDE SEQUENCE [LARGE SCALE GENOMIC DNA]</scope>
    <source>
        <strain evidence="17">cv. HL8</strain>
    </source>
</reference>
<dbReference type="InterPro" id="IPR035513">
    <property type="entry name" value="Invertase/methylesterase_inhib"/>
</dbReference>
<dbReference type="GO" id="GO:0030599">
    <property type="term" value="F:pectinesterase activity"/>
    <property type="evidence" value="ECO:0007669"/>
    <property type="project" value="UniProtKB-EC"/>
</dbReference>
<dbReference type="PANTHER" id="PTHR31707">
    <property type="entry name" value="PECTINESTERASE"/>
    <property type="match status" value="1"/>
</dbReference>
<dbReference type="InterPro" id="IPR033131">
    <property type="entry name" value="Pectinesterase_Asp_AS"/>
</dbReference>
<evidence type="ECO:0000256" key="5">
    <source>
        <dbReference type="ARBA" id="ARBA00013229"/>
    </source>
</evidence>
<proteinExistence type="inferred from homology"/>
<dbReference type="InterPro" id="IPR006501">
    <property type="entry name" value="Pectinesterase_inhib_dom"/>
</dbReference>
<dbReference type="InterPro" id="IPR000070">
    <property type="entry name" value="Pectinesterase_cat"/>
</dbReference>
<comment type="subcellular location">
    <subcellularLocation>
        <location evidence="1">Secreted</location>
        <location evidence="1">Cell wall</location>
    </subcellularLocation>
</comment>
<dbReference type="CDD" id="cd15798">
    <property type="entry name" value="PMEI-like_3"/>
    <property type="match status" value="3"/>
</dbReference>
<feature type="transmembrane region" description="Helical" evidence="14">
    <location>
        <begin position="1086"/>
        <end position="1108"/>
    </location>
</feature>
<feature type="domain" description="Pectinesterase inhibitor" evidence="15">
    <location>
        <begin position="551"/>
        <end position="708"/>
    </location>
</feature>
<feature type="domain" description="Pectinesterase inhibitor" evidence="15">
    <location>
        <begin position="1134"/>
        <end position="1285"/>
    </location>
</feature>
<comment type="caution">
    <text evidence="16">The sequence shown here is derived from an EMBL/GenBank/DDBJ whole genome shotgun (WGS) entry which is preliminary data.</text>
</comment>
<evidence type="ECO:0000256" key="13">
    <source>
        <dbReference type="PROSITE-ProRule" id="PRU10040"/>
    </source>
</evidence>
<evidence type="ECO:0000256" key="6">
    <source>
        <dbReference type="ARBA" id="ARBA00022512"/>
    </source>
</evidence>
<evidence type="ECO:0000259" key="15">
    <source>
        <dbReference type="SMART" id="SM00856"/>
    </source>
</evidence>
<evidence type="ECO:0000313" key="16">
    <source>
        <dbReference type="EMBL" id="KAK7845136.1"/>
    </source>
</evidence>
<keyword evidence="8" id="KW-0063">Aspartyl esterase</keyword>
<evidence type="ECO:0000256" key="8">
    <source>
        <dbReference type="ARBA" id="ARBA00023085"/>
    </source>
</evidence>
<keyword evidence="14" id="KW-0812">Transmembrane</keyword>
<dbReference type="GO" id="GO:0004857">
    <property type="term" value="F:enzyme inhibitor activity"/>
    <property type="evidence" value="ECO:0007669"/>
    <property type="project" value="InterPro"/>
</dbReference>
<dbReference type="InterPro" id="IPR012334">
    <property type="entry name" value="Pectin_lyas_fold"/>
</dbReference>
<dbReference type="PROSITE" id="PS00503">
    <property type="entry name" value="PECTINESTERASE_2"/>
    <property type="match status" value="2"/>
</dbReference>
<evidence type="ECO:0000256" key="14">
    <source>
        <dbReference type="SAM" id="Phobius"/>
    </source>
</evidence>
<dbReference type="EC" id="3.1.1.11" evidence="5"/>
<evidence type="ECO:0000256" key="9">
    <source>
        <dbReference type="ARBA" id="ARBA00023157"/>
    </source>
</evidence>
<organism evidence="16 17">
    <name type="scientific">Quercus suber</name>
    <name type="common">Cork oak</name>
    <dbReference type="NCBI Taxonomy" id="58331"/>
    <lineage>
        <taxon>Eukaryota</taxon>
        <taxon>Viridiplantae</taxon>
        <taxon>Streptophyta</taxon>
        <taxon>Embryophyta</taxon>
        <taxon>Tracheophyta</taxon>
        <taxon>Spermatophyta</taxon>
        <taxon>Magnoliopsida</taxon>
        <taxon>eudicotyledons</taxon>
        <taxon>Gunneridae</taxon>
        <taxon>Pentapetalae</taxon>
        <taxon>rosids</taxon>
        <taxon>fabids</taxon>
        <taxon>Fagales</taxon>
        <taxon>Fagaceae</taxon>
        <taxon>Quercus</taxon>
    </lineage>
</organism>
<dbReference type="SUPFAM" id="SSF51126">
    <property type="entry name" value="Pectin lyase-like"/>
    <property type="match status" value="2"/>
</dbReference>
<evidence type="ECO:0000256" key="7">
    <source>
        <dbReference type="ARBA" id="ARBA00022801"/>
    </source>
</evidence>
<name>A0AAW0L457_QUESU</name>
<evidence type="ECO:0000256" key="1">
    <source>
        <dbReference type="ARBA" id="ARBA00004191"/>
    </source>
</evidence>
<evidence type="ECO:0000256" key="3">
    <source>
        <dbReference type="ARBA" id="ARBA00006027"/>
    </source>
</evidence>
<dbReference type="EMBL" id="PKMF04000174">
    <property type="protein sequence ID" value="KAK7845136.1"/>
    <property type="molecule type" value="Genomic_DNA"/>
</dbReference>
<accession>A0AAW0L457</accession>
<gene>
    <name evidence="16" type="primary">PME12_1</name>
    <name evidence="16" type="ORF">CFP56_009974</name>
</gene>
<evidence type="ECO:0000313" key="17">
    <source>
        <dbReference type="Proteomes" id="UP000237347"/>
    </source>
</evidence>
<comment type="similarity">
    <text evidence="4">In the C-terminal section; belongs to the pectinesterase family.</text>
</comment>
<evidence type="ECO:0000256" key="2">
    <source>
        <dbReference type="ARBA" id="ARBA00005184"/>
    </source>
</evidence>
<sequence length="1361" mass="151416">MDLAHQRMIELLGQEVCLETLEHSIDEISTATSPNNTAYYLHYTLKTAINESRKISTLLSKAGISNNIIEKQTGTIRDCTELHQITLSSLQRSVSQTNDVPINKRKLADARTYLSAALTNKITCLESLDSASGPLKPALLKSIHDTYKHVSNSLSILSSQNGQNYSQDGLNNRHLMDVDVPTWISKKLESRTRTLESEYDPSKVLTVAADGTGNFTTITDAINFAPNNSNVKTEIYVKQGVYEENVVIPSYKPNIFLRGDGTDATIITGNRSVVDGWTTFNSATLGFLARDICIENKAGGEKHQAVALRVNADFAALYKCSIIGYEDTLYVHSFRQFYRECEIRGTIDYIFGNAAVVFQSCDIVSRMPISGEFTVITAQSRNSPDEPTGISFQNCNILAEKDLSSSIKSYLGRPWRMYSRTVYLVSYIDNFIDPAGWIQWSNYDNQELDTLYYGEYANTGPGSSINDRVTWSGYHIMDSFDTFNFTVFEFISGVDWLENSPIPCEFWFVSTNFMAPSTSNILILLFLLSALSLSRTWALNSSSSSSSTTSQEFSYIKSICKTTPYSDICLGTLELAIKDIPNDSSPNNTAYYIVFTLKTAINASEKISIVLSEAKDPKNIIEKQRGTIQDCTELNQITLSSLQRSVSRINDAALSEGQVADARVYLSAALTNKITCLESLDSASGPLKPALLKSINETYKHVSNSLSILSSQNGQNSSQDGLNNRHLMDVDFPTWISKKLDSRTRILEGIYLHSILLTVAADGTGNFTTITDAINVAPNNSNDQTRIYVKQGVYEENVVIPSYKPNIFMYGDGADATIITGNRSKVDGWTTFSSATLDFWAQDIKIENKAGTEKQEAISLRVNADFVALYKCSIIGYENTLHVHSFRQFYRECDILGTIDFIFGNAAVVFQSCDIVTRMPMASQFTVITAQSRDSSDENTGISIQNCSIVTANDFHSNSVSVKSYLGRPRGAYSQTVYLESNIGDFIDPAGWMQLSIDGDDDDQRLDTLYFGEYGNYGPGSSTDDRVTWPGYHVMNIVDAINFTVVEFINGAHWLGFTPFPCDYSDFDHISERRKAEKQRKLKKKIIIGAIFFLVIALLVAAAAFVVVTHKSWFGNGGSKPSEQPQQSQKQVSRTVKIIKMMCNSTDYRDRCESTLNKAVKANPDLSQPKDLLKSAISAVGDEVTKAMKTSTAFKFNDPKEKVAFEDCKTLMQDAKEELDDSVSKISKNDLGKLISSTPDLNNWLSAVMSYQQTCIDGFPEGKLKSDMEKTLKAIKELTSNSLAIISEVTSFLSTFKTLGFSRHLLAENESNFLEKDGLPTWMPYEDRRMLKANIDKPTPNVIVAKDDMSSTLSKEIMRRQ</sequence>
<comment type="similarity">
    <text evidence="3">In the N-terminal section; belongs to the PMEI family.</text>
</comment>
<dbReference type="InterPro" id="IPR011050">
    <property type="entry name" value="Pectin_lyase_fold/virulence"/>
</dbReference>
<protein>
    <recommendedName>
        <fullName evidence="5">pectinesterase</fullName>
        <ecNumber evidence="5">3.1.1.11</ecNumber>
    </recommendedName>
</protein>
<evidence type="ECO:0000256" key="4">
    <source>
        <dbReference type="ARBA" id="ARBA00007786"/>
    </source>
</evidence>
<dbReference type="FunFam" id="1.20.140.40:FF:000001">
    <property type="entry name" value="Pectinesterase"/>
    <property type="match status" value="1"/>
</dbReference>
<dbReference type="Pfam" id="PF04043">
    <property type="entry name" value="PMEI"/>
    <property type="match status" value="3"/>
</dbReference>
<feature type="active site" evidence="13">
    <location>
        <position position="900"/>
    </location>
</feature>
<feature type="active site" evidence="13">
    <location>
        <position position="348"/>
    </location>
</feature>
<dbReference type="Proteomes" id="UP000237347">
    <property type="component" value="Unassembled WGS sequence"/>
</dbReference>
<comment type="function">
    <text evidence="12">Acts in the modification of cell walls via demethylesterification of cell wall pectin.</text>
</comment>
<keyword evidence="17" id="KW-1185">Reference proteome</keyword>
<comment type="catalytic activity">
    <reaction evidence="11">
        <text>[(1-&gt;4)-alpha-D-galacturonosyl methyl ester](n) + n H2O = [(1-&gt;4)-alpha-D-galacturonosyl](n) + n methanol + n H(+)</text>
        <dbReference type="Rhea" id="RHEA:22380"/>
        <dbReference type="Rhea" id="RHEA-COMP:14570"/>
        <dbReference type="Rhea" id="RHEA-COMP:14573"/>
        <dbReference type="ChEBI" id="CHEBI:15377"/>
        <dbReference type="ChEBI" id="CHEBI:15378"/>
        <dbReference type="ChEBI" id="CHEBI:17790"/>
        <dbReference type="ChEBI" id="CHEBI:140522"/>
        <dbReference type="ChEBI" id="CHEBI:140523"/>
        <dbReference type="EC" id="3.1.1.11"/>
    </reaction>
</comment>
<dbReference type="SUPFAM" id="SSF101148">
    <property type="entry name" value="Plant invertase/pectin methylesterase inhibitor"/>
    <property type="match status" value="3"/>
</dbReference>
<keyword evidence="14" id="KW-0472">Membrane</keyword>
<feature type="domain" description="Pectinesterase inhibitor" evidence="15">
    <location>
        <begin position="4"/>
        <end position="156"/>
    </location>
</feature>
<dbReference type="SMART" id="SM00856">
    <property type="entry name" value="PMEI"/>
    <property type="match status" value="3"/>
</dbReference>
<dbReference type="Gene3D" id="2.160.20.10">
    <property type="entry name" value="Single-stranded right-handed beta-helix, Pectin lyase-like"/>
    <property type="match status" value="2"/>
</dbReference>
<keyword evidence="10" id="KW-0325">Glycoprotein</keyword>
<keyword evidence="6" id="KW-0134">Cell wall</keyword>
<keyword evidence="9" id="KW-1015">Disulfide bond</keyword>
<dbReference type="GO" id="GO:0042545">
    <property type="term" value="P:cell wall modification"/>
    <property type="evidence" value="ECO:0007669"/>
    <property type="project" value="InterPro"/>
</dbReference>